<evidence type="ECO:0000256" key="1">
    <source>
        <dbReference type="SAM" id="MobiDB-lite"/>
    </source>
</evidence>
<reference evidence="2 3" key="1">
    <citation type="journal article" date="2015" name="Antonie Van Leeuwenhoek">
        <title>Prauserella endophytica sp. nov., an endophytic actinobacterium isolated from Tamarix taklamakanensis.</title>
        <authorList>
            <person name="Liu J.M."/>
            <person name="Habden X."/>
            <person name="Guo L."/>
            <person name="Tuo L."/>
            <person name="Jiang Z.K."/>
            <person name="Liu S.W."/>
            <person name="Liu X.F."/>
            <person name="Chen L."/>
            <person name="Li R.F."/>
            <person name="Zhang Y.Q."/>
            <person name="Sun C.H."/>
        </authorList>
    </citation>
    <scope>NUCLEOTIDE SEQUENCE [LARGE SCALE GENOMIC DNA]</scope>
    <source>
        <strain evidence="2 3">CGMCC 4.7182</strain>
    </source>
</reference>
<dbReference type="EMBL" id="SWMS01000001">
    <property type="protein sequence ID" value="TKG73498.1"/>
    <property type="molecule type" value="Genomic_DNA"/>
</dbReference>
<dbReference type="RefSeq" id="WP_113642706.1">
    <property type="nucleotide sequence ID" value="NZ_SWMS01000001.1"/>
</dbReference>
<name>A0ABY2SC73_9PSEU</name>
<keyword evidence="3" id="KW-1185">Reference proteome</keyword>
<accession>A0ABY2SC73</accession>
<feature type="region of interest" description="Disordered" evidence="1">
    <location>
        <begin position="101"/>
        <end position="145"/>
    </location>
</feature>
<proteinExistence type="predicted"/>
<evidence type="ECO:0000313" key="3">
    <source>
        <dbReference type="Proteomes" id="UP000309992"/>
    </source>
</evidence>
<dbReference type="Proteomes" id="UP000309992">
    <property type="component" value="Unassembled WGS sequence"/>
</dbReference>
<feature type="compositionally biased region" description="Acidic residues" evidence="1">
    <location>
        <begin position="127"/>
        <end position="143"/>
    </location>
</feature>
<gene>
    <name evidence="2" type="ORF">FCN18_02740</name>
</gene>
<protein>
    <submittedName>
        <fullName evidence="2">Uncharacterized protein</fullName>
    </submittedName>
</protein>
<sequence length="227" mass="23909">MAPKVLRQTPHDADLLDRTGIIGASLPGAHPGGEGPGDGVPVSRVNRSSIASMAAAVLMAIVAFGAVLDRTPGQGAGAPMAGDVAGSGPIVIVEAPRPIEVEGKASPDPGAVPAPETVDPPASVAVVEEEPQPEPEPAPEPEPEPVIAAEAPVPDLDLPDARADLPAGVGSPSRFGARMREFVDPMFEHYLEQRREARSAGHERYDDHHDYHDHDSRYRGDFGYHDW</sequence>
<feature type="region of interest" description="Disordered" evidence="1">
    <location>
        <begin position="194"/>
        <end position="219"/>
    </location>
</feature>
<evidence type="ECO:0000313" key="2">
    <source>
        <dbReference type="EMBL" id="TKG73498.1"/>
    </source>
</evidence>
<organism evidence="2 3">
    <name type="scientific">Prauserella endophytica</name>
    <dbReference type="NCBI Taxonomy" id="1592324"/>
    <lineage>
        <taxon>Bacteria</taxon>
        <taxon>Bacillati</taxon>
        <taxon>Actinomycetota</taxon>
        <taxon>Actinomycetes</taxon>
        <taxon>Pseudonocardiales</taxon>
        <taxon>Pseudonocardiaceae</taxon>
        <taxon>Prauserella</taxon>
        <taxon>Prauserella coralliicola group</taxon>
    </lineage>
</organism>
<comment type="caution">
    <text evidence="2">The sequence shown here is derived from an EMBL/GenBank/DDBJ whole genome shotgun (WGS) entry which is preliminary data.</text>
</comment>